<evidence type="ECO:0000259" key="10">
    <source>
        <dbReference type="PROSITE" id="PS50928"/>
    </source>
</evidence>
<evidence type="ECO:0000256" key="8">
    <source>
        <dbReference type="ARBA" id="ARBA00025323"/>
    </source>
</evidence>
<keyword evidence="7 9" id="KW-0472">Membrane</keyword>
<dbReference type="NCBIfam" id="TIGR02139">
    <property type="entry name" value="permease_CysT"/>
    <property type="match status" value="1"/>
</dbReference>
<dbReference type="InterPro" id="IPR000515">
    <property type="entry name" value="MetI-like"/>
</dbReference>
<keyword evidence="4 9" id="KW-0812">Transmembrane</keyword>
<dbReference type="SUPFAM" id="SSF161098">
    <property type="entry name" value="MetI-like"/>
    <property type="match status" value="1"/>
</dbReference>
<protein>
    <recommendedName>
        <fullName evidence="9">Sulfate transport system permease protein CysT</fullName>
    </recommendedName>
</protein>
<evidence type="ECO:0000256" key="7">
    <source>
        <dbReference type="ARBA" id="ARBA00023136"/>
    </source>
</evidence>
<name>A0A6N3AUP9_9FIRM</name>
<dbReference type="InterPro" id="IPR005667">
    <property type="entry name" value="Sulph_transpt2"/>
</dbReference>
<dbReference type="Pfam" id="PF00528">
    <property type="entry name" value="BPD_transp_1"/>
    <property type="match status" value="1"/>
</dbReference>
<dbReference type="GO" id="GO:0015419">
    <property type="term" value="F:ABC-type sulfate transporter activity"/>
    <property type="evidence" value="ECO:0007669"/>
    <property type="project" value="UniProtKB-UniRule"/>
</dbReference>
<dbReference type="RefSeq" id="WP_156704504.1">
    <property type="nucleotide sequence ID" value="NZ_CACRUX010000034.1"/>
</dbReference>
<dbReference type="CDD" id="cd06261">
    <property type="entry name" value="TM_PBP2"/>
    <property type="match status" value="1"/>
</dbReference>
<feature type="transmembrane region" description="Helical" evidence="9">
    <location>
        <begin position="86"/>
        <end position="112"/>
    </location>
</feature>
<comment type="similarity">
    <text evidence="9">Belongs to the binding-protein-dependent transport system permease family. CysTW subfamily.</text>
</comment>
<dbReference type="InterPro" id="IPR035906">
    <property type="entry name" value="MetI-like_sf"/>
</dbReference>
<dbReference type="EMBL" id="CACRUX010000034">
    <property type="protein sequence ID" value="VYT94317.1"/>
    <property type="molecule type" value="Genomic_DNA"/>
</dbReference>
<sequence>MNEQNQLNEIKRATPVRIEGPKRQTSGKKAKTPRLLPGFGLTLGVTLTILSIIVILPIGTILGFALQIPPAAFWQAISKPVVWHAFATSLTTAFVAAAINLVFGTLLAWILVRYTFPGRRIIDSLIELPFALPTAVAGITLSKLYSETGLLGSALVKLGVSIVYTKIGIIIALVFVGIPFVVRSVEPVLAKLDGSYEEAGAVLGANNFTIFRRIILPEILPAGLAGFALAFARGLGEYGSVIYISGNSAKAQTQVVSYVIMQKLNYVDYEGATAMALVLLVLAFLILLTVNLMQLRQARRLGGR</sequence>
<comment type="subunit">
    <text evidence="2">The complex is composed of two ATP-binding proteins (CysA), two transmembrane proteins (CysT and CysW) and a solute-binding protein (CysP).</text>
</comment>
<gene>
    <name evidence="11" type="primary">cysT</name>
    <name evidence="11" type="ORF">VRLFYP33_00847</name>
</gene>
<organism evidence="11">
    <name type="scientific">Veillonella ratti</name>
    <dbReference type="NCBI Taxonomy" id="103892"/>
    <lineage>
        <taxon>Bacteria</taxon>
        <taxon>Bacillati</taxon>
        <taxon>Bacillota</taxon>
        <taxon>Negativicutes</taxon>
        <taxon>Veillonellales</taxon>
        <taxon>Veillonellaceae</taxon>
        <taxon>Veillonella</taxon>
    </lineage>
</organism>
<evidence type="ECO:0000256" key="6">
    <source>
        <dbReference type="ARBA" id="ARBA00023032"/>
    </source>
</evidence>
<dbReference type="PROSITE" id="PS50928">
    <property type="entry name" value="ABC_TM1"/>
    <property type="match status" value="1"/>
</dbReference>
<feature type="transmembrane region" description="Helical" evidence="9">
    <location>
        <begin position="271"/>
        <end position="290"/>
    </location>
</feature>
<keyword evidence="3 9" id="KW-0813">Transport</keyword>
<feature type="transmembrane region" description="Helical" evidence="9">
    <location>
        <begin position="214"/>
        <end position="232"/>
    </location>
</feature>
<dbReference type="AlphaFoldDB" id="A0A6N3AUP9"/>
<feature type="domain" description="ABC transmembrane type-1" evidence="10">
    <location>
        <begin position="86"/>
        <end position="290"/>
    </location>
</feature>
<comment type="subcellular location">
    <subcellularLocation>
        <location evidence="1">Membrane</location>
        <topology evidence="1">Multi-pass membrane protein</topology>
    </subcellularLocation>
</comment>
<evidence type="ECO:0000313" key="11">
    <source>
        <dbReference type="EMBL" id="VYT94317.1"/>
    </source>
</evidence>
<comment type="caution">
    <text evidence="9">Lacks conserved residue(s) required for the propagation of feature annotation.</text>
</comment>
<evidence type="ECO:0000256" key="4">
    <source>
        <dbReference type="ARBA" id="ARBA00022692"/>
    </source>
</evidence>
<comment type="function">
    <text evidence="9">Part of the ABC transporter complex (TC 3.A.1.6.1) involved in sulfate/thiosulfate import.</text>
</comment>
<evidence type="ECO:0000256" key="2">
    <source>
        <dbReference type="ARBA" id="ARBA00011779"/>
    </source>
</evidence>
<dbReference type="GO" id="GO:0005886">
    <property type="term" value="C:plasma membrane"/>
    <property type="evidence" value="ECO:0007669"/>
    <property type="project" value="InterPro"/>
</dbReference>
<feature type="transmembrane region" description="Helical" evidence="9">
    <location>
        <begin position="162"/>
        <end position="182"/>
    </location>
</feature>
<dbReference type="PANTHER" id="PTHR30406">
    <property type="entry name" value="SULFATE TRANSPORT SYSTEM PERMEASE PROTEIN"/>
    <property type="match status" value="1"/>
</dbReference>
<dbReference type="Gene3D" id="1.10.3720.10">
    <property type="entry name" value="MetI-like"/>
    <property type="match status" value="1"/>
</dbReference>
<reference evidence="11" key="1">
    <citation type="submission" date="2019-11" db="EMBL/GenBank/DDBJ databases">
        <authorList>
            <person name="Feng L."/>
        </authorList>
    </citation>
    <scope>NUCLEOTIDE SEQUENCE</scope>
    <source>
        <strain evidence="11">VrattiLFYP33</strain>
    </source>
</reference>
<feature type="transmembrane region" description="Helical" evidence="9">
    <location>
        <begin position="38"/>
        <end position="66"/>
    </location>
</feature>
<feature type="transmembrane region" description="Helical" evidence="9">
    <location>
        <begin position="124"/>
        <end position="142"/>
    </location>
</feature>
<dbReference type="InterPro" id="IPR011865">
    <property type="entry name" value="CysT_permease"/>
</dbReference>
<accession>A0A6N3AUP9</accession>
<dbReference type="PANTHER" id="PTHR30406:SF8">
    <property type="entry name" value="SULFATE TRANSPORT SYSTEM PERMEASE PROTEIN CYST"/>
    <property type="match status" value="1"/>
</dbReference>
<keyword evidence="6 9" id="KW-0764">Sulfate transport</keyword>
<keyword evidence="5 9" id="KW-1133">Transmembrane helix</keyword>
<evidence type="ECO:0000256" key="3">
    <source>
        <dbReference type="ARBA" id="ARBA00022448"/>
    </source>
</evidence>
<dbReference type="NCBIfam" id="TIGR00969">
    <property type="entry name" value="3a0106s02"/>
    <property type="match status" value="1"/>
</dbReference>
<dbReference type="FunFam" id="1.10.3720.10:FF:000004">
    <property type="entry name" value="Sulfate transport system permease protein CysT"/>
    <property type="match status" value="1"/>
</dbReference>
<evidence type="ECO:0000256" key="1">
    <source>
        <dbReference type="ARBA" id="ARBA00004141"/>
    </source>
</evidence>
<comment type="function">
    <text evidence="8">Part of the ABC transporter complex CysAWTP (TC 3.A.1.6.1) involved in sulfate/thiosulfate import. Probably responsible for the translocation of the substrate across the membrane.</text>
</comment>
<evidence type="ECO:0000256" key="9">
    <source>
        <dbReference type="RuleBase" id="RU366001"/>
    </source>
</evidence>
<proteinExistence type="inferred from homology"/>
<evidence type="ECO:0000256" key="5">
    <source>
        <dbReference type="ARBA" id="ARBA00022989"/>
    </source>
</evidence>